<gene>
    <name evidence="7" type="ORF">BAE39_26250</name>
</gene>
<name>A0A1A5HN47_RHILI</name>
<dbReference type="SUPFAM" id="SSF56281">
    <property type="entry name" value="Metallo-hydrolase/oxidoreductase"/>
    <property type="match status" value="1"/>
</dbReference>
<dbReference type="SMR" id="A0A1A5HN47"/>
<dbReference type="GO" id="GO:0016787">
    <property type="term" value="F:hydrolase activity"/>
    <property type="evidence" value="ECO:0007669"/>
    <property type="project" value="UniProtKB-KW"/>
</dbReference>
<protein>
    <submittedName>
        <fullName evidence="7">MBL fold metallo-hydrolase</fullName>
    </submittedName>
</protein>
<dbReference type="InterPro" id="IPR051013">
    <property type="entry name" value="MBL_superfamily_lactonases"/>
</dbReference>
<evidence type="ECO:0000256" key="2">
    <source>
        <dbReference type="ARBA" id="ARBA00007749"/>
    </source>
</evidence>
<evidence type="ECO:0000313" key="7">
    <source>
        <dbReference type="EMBL" id="OBP68082.1"/>
    </source>
</evidence>
<dbReference type="CDD" id="cd07729">
    <property type="entry name" value="AHL_lactonase_MBL-fold"/>
    <property type="match status" value="1"/>
</dbReference>
<dbReference type="OrthoDB" id="9773738at2"/>
<comment type="cofactor">
    <cofactor evidence="1">
        <name>Zn(2+)</name>
        <dbReference type="ChEBI" id="CHEBI:29105"/>
    </cofactor>
</comment>
<evidence type="ECO:0000259" key="6">
    <source>
        <dbReference type="SMART" id="SM00849"/>
    </source>
</evidence>
<organism evidence="7 8">
    <name type="scientific">Rhizobium loti</name>
    <name type="common">Mesorhizobium loti</name>
    <dbReference type="NCBI Taxonomy" id="381"/>
    <lineage>
        <taxon>Bacteria</taxon>
        <taxon>Pseudomonadati</taxon>
        <taxon>Pseudomonadota</taxon>
        <taxon>Alphaproteobacteria</taxon>
        <taxon>Hyphomicrobiales</taxon>
        <taxon>Phyllobacteriaceae</taxon>
        <taxon>Mesorhizobium</taxon>
    </lineage>
</organism>
<dbReference type="AlphaFoldDB" id="A0A1A5HN47"/>
<feature type="domain" description="Metallo-beta-lactamase" evidence="6">
    <location>
        <begin position="34"/>
        <end position="252"/>
    </location>
</feature>
<dbReference type="InterPro" id="IPR036866">
    <property type="entry name" value="RibonucZ/Hydroxyglut_hydro"/>
</dbReference>
<dbReference type="Pfam" id="PF00753">
    <property type="entry name" value="Lactamase_B"/>
    <property type="match status" value="1"/>
</dbReference>
<accession>A0A1A5HN47</accession>
<evidence type="ECO:0000313" key="8">
    <source>
        <dbReference type="Proteomes" id="UP000093748"/>
    </source>
</evidence>
<sequence>MSDTKVYLLDGGSLVLDGYHVFWNRGPGGEVRFPVYSILIEHAEGRFLIDTGYDYDHVMKVLPFEKPIQEKHQTIPGALGLLGLEPRDIDVVVNSHFHFDHCGGNKYFPHAKKICHRSEVPQACNPQPFEHLGYSDLSFSAEAAEARGATAQLLEGTTRANSTFEGIDGDVDLARGVKLISTPGHSIGHYSLLVEFPRRKPILFTIDAAYTQKSLETLCQAAFHIDPVAGVNSMRKVKKLAEDHGAELMYSHDMDNFKTYRTGTQFYG</sequence>
<reference evidence="8" key="1">
    <citation type="submission" date="2016-06" db="EMBL/GenBank/DDBJ databases">
        <title>NZP2037 Pacbio-Illumina hybrid assembly.</title>
        <authorList>
            <person name="Ramsay J.P."/>
        </authorList>
    </citation>
    <scope>NUCLEOTIDE SEQUENCE [LARGE SCALE GENOMIC DNA]</scope>
    <source>
        <strain evidence="8">R7ANS::ICEMlSym2042</strain>
    </source>
</reference>
<dbReference type="GeneID" id="66685748"/>
<dbReference type="FunFam" id="3.60.15.10:FF:000034">
    <property type="entry name" value="N-acyl homoserine lactonase family protein"/>
    <property type="match status" value="1"/>
</dbReference>
<dbReference type="InterPro" id="IPR001279">
    <property type="entry name" value="Metallo-B-lactamas"/>
</dbReference>
<evidence type="ECO:0000256" key="5">
    <source>
        <dbReference type="ARBA" id="ARBA00022833"/>
    </source>
</evidence>
<dbReference type="Proteomes" id="UP000093748">
    <property type="component" value="Unassembled WGS sequence"/>
</dbReference>
<proteinExistence type="inferred from homology"/>
<dbReference type="EMBL" id="LZTJ01000036">
    <property type="protein sequence ID" value="OBP68082.1"/>
    <property type="molecule type" value="Genomic_DNA"/>
</dbReference>
<dbReference type="Gene3D" id="3.60.15.10">
    <property type="entry name" value="Ribonuclease Z/Hydroxyacylglutathione hydrolase-like"/>
    <property type="match status" value="1"/>
</dbReference>
<dbReference type="PANTHER" id="PTHR42978">
    <property type="entry name" value="QUORUM-QUENCHING LACTONASE YTNP-RELATED-RELATED"/>
    <property type="match status" value="1"/>
</dbReference>
<comment type="caution">
    <text evidence="7">The sequence shown here is derived from an EMBL/GenBank/DDBJ whole genome shotgun (WGS) entry which is preliminary data.</text>
</comment>
<dbReference type="PANTHER" id="PTHR42978:SF2">
    <property type="entry name" value="102 KBASES UNSTABLE REGION: FROM 1 TO 119443"/>
    <property type="match status" value="1"/>
</dbReference>
<evidence type="ECO:0000256" key="1">
    <source>
        <dbReference type="ARBA" id="ARBA00001947"/>
    </source>
</evidence>
<keyword evidence="3" id="KW-0479">Metal-binding</keyword>
<evidence type="ECO:0000256" key="3">
    <source>
        <dbReference type="ARBA" id="ARBA00022723"/>
    </source>
</evidence>
<evidence type="ECO:0000256" key="4">
    <source>
        <dbReference type="ARBA" id="ARBA00022801"/>
    </source>
</evidence>
<dbReference type="SMART" id="SM00849">
    <property type="entry name" value="Lactamase_B"/>
    <property type="match status" value="1"/>
</dbReference>
<keyword evidence="4 7" id="KW-0378">Hydrolase</keyword>
<dbReference type="GO" id="GO:0046872">
    <property type="term" value="F:metal ion binding"/>
    <property type="evidence" value="ECO:0007669"/>
    <property type="project" value="UniProtKB-KW"/>
</dbReference>
<keyword evidence="5" id="KW-0862">Zinc</keyword>
<comment type="similarity">
    <text evidence="2">Belongs to the metallo-beta-lactamase superfamily.</text>
</comment>
<dbReference type="RefSeq" id="WP_010914341.1">
    <property type="nucleotide sequence ID" value="NZ_LZTH01000018.1"/>
</dbReference>